<sequence length="71" mass="7703">MLVSKYHIDDTNIIEVLSQDGGILQQTNLVVTDCGSVAEAVMAMQHGAKEALASKAQQEKLMQLVIKYAVN</sequence>
<comment type="caution">
    <text evidence="1">The sequence shown here is derived from an EMBL/GenBank/DDBJ whole genome shotgun (WGS) entry which is preliminary data.</text>
</comment>
<proteinExistence type="predicted"/>
<accession>A0A418YCW7</accession>
<dbReference type="AlphaFoldDB" id="A0A418YCW7"/>
<dbReference type="Proteomes" id="UP000283255">
    <property type="component" value="Unassembled WGS sequence"/>
</dbReference>
<evidence type="ECO:0000313" key="1">
    <source>
        <dbReference type="EMBL" id="RJG42369.1"/>
    </source>
</evidence>
<keyword evidence="2" id="KW-1185">Reference proteome</keyword>
<reference evidence="1 2" key="1">
    <citation type="submission" date="2018-09" db="EMBL/GenBank/DDBJ databases">
        <authorList>
            <person name="Wang F."/>
        </authorList>
    </citation>
    <scope>NUCLEOTIDE SEQUENCE [LARGE SCALE GENOMIC DNA]</scope>
    <source>
        <strain evidence="1 2">PLHSC7-2</strain>
    </source>
</reference>
<gene>
    <name evidence="1" type="ORF">D1Z90_13910</name>
</gene>
<reference evidence="1 2" key="2">
    <citation type="submission" date="2019-01" db="EMBL/GenBank/DDBJ databases">
        <title>Motilimonas pumilus sp. nov., isolated from the gut of sea cucumber (Apostichopus japonicus).</title>
        <authorList>
            <person name="Wang F.-Q."/>
            <person name="Ren L.-H."/>
            <person name="Lin Y.-W."/>
            <person name="Sun G.-H."/>
            <person name="Du Z.-J."/>
            <person name="Zhao J.-X."/>
            <person name="Liu X.-J."/>
            <person name="Liu L.-J."/>
        </authorList>
    </citation>
    <scope>NUCLEOTIDE SEQUENCE [LARGE SCALE GENOMIC DNA]</scope>
    <source>
        <strain evidence="1 2">PLHSC7-2</strain>
    </source>
</reference>
<name>A0A418YCW7_9GAMM</name>
<organism evidence="1 2">
    <name type="scientific">Motilimonas pumila</name>
    <dbReference type="NCBI Taxonomy" id="2303987"/>
    <lineage>
        <taxon>Bacteria</taxon>
        <taxon>Pseudomonadati</taxon>
        <taxon>Pseudomonadota</taxon>
        <taxon>Gammaproteobacteria</taxon>
        <taxon>Alteromonadales</taxon>
        <taxon>Alteromonadales genera incertae sedis</taxon>
        <taxon>Motilimonas</taxon>
    </lineage>
</organism>
<protein>
    <submittedName>
        <fullName evidence="1">Uncharacterized protein</fullName>
    </submittedName>
</protein>
<dbReference type="EMBL" id="QZCH01000018">
    <property type="protein sequence ID" value="RJG42369.1"/>
    <property type="molecule type" value="Genomic_DNA"/>
</dbReference>
<evidence type="ECO:0000313" key="2">
    <source>
        <dbReference type="Proteomes" id="UP000283255"/>
    </source>
</evidence>